<evidence type="ECO:0000256" key="1">
    <source>
        <dbReference type="SAM" id="Phobius"/>
    </source>
</evidence>
<dbReference type="Proteomes" id="UP000003536">
    <property type="component" value="Unassembled WGS sequence"/>
</dbReference>
<comment type="caution">
    <text evidence="2">The sequence shown here is derived from an EMBL/GenBank/DDBJ whole genome shotgun (WGS) entry which is preliminary data.</text>
</comment>
<sequence length="58" mass="7027">MLVFIISWWMPLFIDRYFFFSSLSIPPLLAVLLTRAKKNGLWLLVYLIHLIIRLWFIS</sequence>
<gene>
    <name evidence="2" type="ORF">LTSEWAN_2556</name>
</gene>
<dbReference type="EMBL" id="AFCX01000861">
    <property type="protein sequence ID" value="EHD03194.1"/>
    <property type="molecule type" value="Genomic_DNA"/>
</dbReference>
<protein>
    <submittedName>
        <fullName evidence="2">Putative inner membrane protein</fullName>
    </submittedName>
</protein>
<keyword evidence="1" id="KW-0472">Membrane</keyword>
<reference evidence="2 3" key="1">
    <citation type="journal article" date="2011" name="BMC Genomics">
        <title>Genome sequencing reveals diversification of virulence factor content and possible host adaptation in distinct subpopulations of Salmonella enterica.</title>
        <authorList>
            <person name="den Bakker H.C."/>
            <person name="Moreno Switt A.I."/>
            <person name="Govoni G."/>
            <person name="Cummings C.A."/>
            <person name="Ranieri M.L."/>
            <person name="Degoricija L."/>
            <person name="Hoelzer K."/>
            <person name="Rodriguez-Rivera L.D."/>
            <person name="Brown S."/>
            <person name="Bolchacova E."/>
            <person name="Furtado M.R."/>
            <person name="Wiedmann M."/>
        </authorList>
    </citation>
    <scope>NUCLEOTIDE SEQUENCE [LARGE SCALE GENOMIC DNA]</scope>
    <source>
        <strain evidence="2 3">A4-580</strain>
    </source>
</reference>
<organism evidence="2 3">
    <name type="scientific">Salmonella enterica subsp. enterica serovar Wandsworth str. A4-580</name>
    <dbReference type="NCBI Taxonomy" id="913086"/>
    <lineage>
        <taxon>Bacteria</taxon>
        <taxon>Pseudomonadati</taxon>
        <taxon>Pseudomonadota</taxon>
        <taxon>Gammaproteobacteria</taxon>
        <taxon>Enterobacterales</taxon>
        <taxon>Enterobacteriaceae</taxon>
        <taxon>Salmonella</taxon>
    </lineage>
</organism>
<dbReference type="PATRIC" id="fig|913086.3.peg.1952"/>
<proteinExistence type="predicted"/>
<dbReference type="AlphaFoldDB" id="G5SBL7"/>
<keyword evidence="1" id="KW-0812">Transmembrane</keyword>
<keyword evidence="1" id="KW-1133">Transmembrane helix</keyword>
<accession>G5SBL7</accession>
<name>G5SBL7_SALET</name>
<evidence type="ECO:0000313" key="2">
    <source>
        <dbReference type="EMBL" id="EHD03194.1"/>
    </source>
</evidence>
<feature type="transmembrane region" description="Helical" evidence="1">
    <location>
        <begin position="17"/>
        <end position="34"/>
    </location>
</feature>
<evidence type="ECO:0000313" key="3">
    <source>
        <dbReference type="Proteomes" id="UP000003536"/>
    </source>
</evidence>
<feature type="transmembrane region" description="Helical" evidence="1">
    <location>
        <begin position="41"/>
        <end position="57"/>
    </location>
</feature>